<gene>
    <name evidence="6" type="ORF">A1O9_07097</name>
</gene>
<evidence type="ECO:0000313" key="7">
    <source>
        <dbReference type="Proteomes" id="UP000027920"/>
    </source>
</evidence>
<dbReference type="PROSITE" id="PS51891">
    <property type="entry name" value="CENP_V_GFA"/>
    <property type="match status" value="1"/>
</dbReference>
<reference evidence="6 7" key="1">
    <citation type="submission" date="2013-03" db="EMBL/GenBank/DDBJ databases">
        <title>The Genome Sequence of Exophiala aquamarina CBS 119918.</title>
        <authorList>
            <consortium name="The Broad Institute Genomics Platform"/>
            <person name="Cuomo C."/>
            <person name="de Hoog S."/>
            <person name="Gorbushina A."/>
            <person name="Walker B."/>
            <person name="Young S.K."/>
            <person name="Zeng Q."/>
            <person name="Gargeya S."/>
            <person name="Fitzgerald M."/>
            <person name="Haas B."/>
            <person name="Abouelleil A."/>
            <person name="Allen A.W."/>
            <person name="Alvarado L."/>
            <person name="Arachchi H.M."/>
            <person name="Berlin A.M."/>
            <person name="Chapman S.B."/>
            <person name="Gainer-Dewar J."/>
            <person name="Goldberg J."/>
            <person name="Griggs A."/>
            <person name="Gujja S."/>
            <person name="Hansen M."/>
            <person name="Howarth C."/>
            <person name="Imamovic A."/>
            <person name="Ireland A."/>
            <person name="Larimer J."/>
            <person name="McCowan C."/>
            <person name="Murphy C."/>
            <person name="Pearson M."/>
            <person name="Poon T.W."/>
            <person name="Priest M."/>
            <person name="Roberts A."/>
            <person name="Saif S."/>
            <person name="Shea T."/>
            <person name="Sisk P."/>
            <person name="Sykes S."/>
            <person name="Wortman J."/>
            <person name="Nusbaum C."/>
            <person name="Birren B."/>
        </authorList>
    </citation>
    <scope>NUCLEOTIDE SEQUENCE [LARGE SCALE GENOMIC DNA]</scope>
    <source>
        <strain evidence="6 7">CBS 119918</strain>
    </source>
</reference>
<dbReference type="OrthoDB" id="4112487at2759"/>
<evidence type="ECO:0000256" key="2">
    <source>
        <dbReference type="ARBA" id="ARBA00022723"/>
    </source>
</evidence>
<dbReference type="AlphaFoldDB" id="A0A072PAX2"/>
<dbReference type="InterPro" id="IPR006913">
    <property type="entry name" value="CENP-V/GFA"/>
</dbReference>
<comment type="caution">
    <text evidence="6">The sequence shown here is derived from an EMBL/GenBank/DDBJ whole genome shotgun (WGS) entry which is preliminary data.</text>
</comment>
<feature type="domain" description="CENP-V/GFA" evidence="5">
    <location>
        <begin position="3"/>
        <end position="129"/>
    </location>
</feature>
<dbReference type="PANTHER" id="PTHR33337:SF40">
    <property type="entry name" value="CENP-V_GFA DOMAIN-CONTAINING PROTEIN-RELATED"/>
    <property type="match status" value="1"/>
</dbReference>
<dbReference type="GO" id="GO:0046872">
    <property type="term" value="F:metal ion binding"/>
    <property type="evidence" value="ECO:0007669"/>
    <property type="project" value="UniProtKB-KW"/>
</dbReference>
<dbReference type="PANTHER" id="PTHR33337">
    <property type="entry name" value="GFA DOMAIN-CONTAINING PROTEIN"/>
    <property type="match status" value="1"/>
</dbReference>
<dbReference type="VEuPathDB" id="FungiDB:A1O9_07097"/>
<keyword evidence="4" id="KW-0456">Lyase</keyword>
<comment type="similarity">
    <text evidence="1">Belongs to the Gfa family.</text>
</comment>
<protein>
    <recommendedName>
        <fullName evidence="5">CENP-V/GFA domain-containing protein</fullName>
    </recommendedName>
</protein>
<proteinExistence type="inferred from homology"/>
<dbReference type="GeneID" id="25282011"/>
<dbReference type="GO" id="GO:0016846">
    <property type="term" value="F:carbon-sulfur lyase activity"/>
    <property type="evidence" value="ECO:0007669"/>
    <property type="project" value="InterPro"/>
</dbReference>
<dbReference type="HOGENOM" id="CLU_055491_3_6_1"/>
<dbReference type="Proteomes" id="UP000027920">
    <property type="component" value="Unassembled WGS sequence"/>
</dbReference>
<keyword evidence="7" id="KW-1185">Reference proteome</keyword>
<evidence type="ECO:0000256" key="1">
    <source>
        <dbReference type="ARBA" id="ARBA00005495"/>
    </source>
</evidence>
<evidence type="ECO:0000256" key="3">
    <source>
        <dbReference type="ARBA" id="ARBA00022833"/>
    </source>
</evidence>
<accession>A0A072PAX2</accession>
<sequence>MQLNGTCLCGDVGFVIRGEPMNSVLCHCINCQKSSGSSFQANLLFRSEQFELLKGHNGISGYRDSNTDAKNTVLRSFCRKCGSNLFSVNLDNPLLKDAIFVMSGCLEERARAQFQPKQEFYCKQRQQWSPVDPRTEKFEGMF</sequence>
<keyword evidence="3" id="KW-0862">Zinc</keyword>
<evidence type="ECO:0000256" key="4">
    <source>
        <dbReference type="ARBA" id="ARBA00023239"/>
    </source>
</evidence>
<dbReference type="SUPFAM" id="SSF51316">
    <property type="entry name" value="Mss4-like"/>
    <property type="match status" value="1"/>
</dbReference>
<name>A0A072PAX2_9EURO</name>
<dbReference type="RefSeq" id="XP_013259497.1">
    <property type="nucleotide sequence ID" value="XM_013404043.1"/>
</dbReference>
<dbReference type="InterPro" id="IPR011057">
    <property type="entry name" value="Mss4-like_sf"/>
</dbReference>
<dbReference type="Gene3D" id="3.90.1590.10">
    <property type="entry name" value="glutathione-dependent formaldehyde- activating enzyme (gfa)"/>
    <property type="match status" value="1"/>
</dbReference>
<dbReference type="Pfam" id="PF04828">
    <property type="entry name" value="GFA"/>
    <property type="match status" value="1"/>
</dbReference>
<evidence type="ECO:0000259" key="5">
    <source>
        <dbReference type="PROSITE" id="PS51891"/>
    </source>
</evidence>
<keyword evidence="2" id="KW-0479">Metal-binding</keyword>
<evidence type="ECO:0000313" key="6">
    <source>
        <dbReference type="EMBL" id="KEF56907.1"/>
    </source>
</evidence>
<dbReference type="EMBL" id="AMGV01000005">
    <property type="protein sequence ID" value="KEF56907.1"/>
    <property type="molecule type" value="Genomic_DNA"/>
</dbReference>
<organism evidence="6 7">
    <name type="scientific">Exophiala aquamarina CBS 119918</name>
    <dbReference type="NCBI Taxonomy" id="1182545"/>
    <lineage>
        <taxon>Eukaryota</taxon>
        <taxon>Fungi</taxon>
        <taxon>Dikarya</taxon>
        <taxon>Ascomycota</taxon>
        <taxon>Pezizomycotina</taxon>
        <taxon>Eurotiomycetes</taxon>
        <taxon>Chaetothyriomycetidae</taxon>
        <taxon>Chaetothyriales</taxon>
        <taxon>Herpotrichiellaceae</taxon>
        <taxon>Exophiala</taxon>
    </lineage>
</organism>